<proteinExistence type="predicted"/>
<feature type="compositionally biased region" description="Low complexity" evidence="2">
    <location>
        <begin position="21"/>
        <end position="35"/>
    </location>
</feature>
<name>A0A9P8N5B7_9HYPO</name>
<evidence type="ECO:0000256" key="1">
    <source>
        <dbReference type="SAM" id="Coils"/>
    </source>
</evidence>
<evidence type="ECO:0000313" key="3">
    <source>
        <dbReference type="EMBL" id="KAH0966892.1"/>
    </source>
</evidence>
<feature type="region of interest" description="Disordered" evidence="2">
    <location>
        <begin position="1"/>
        <end position="45"/>
    </location>
</feature>
<feature type="coiled-coil region" evidence="1">
    <location>
        <begin position="69"/>
        <end position="148"/>
    </location>
</feature>
<comment type="caution">
    <text evidence="3">The sequence shown here is derived from an EMBL/GenBank/DDBJ whole genome shotgun (WGS) entry which is preliminary data.</text>
</comment>
<gene>
    <name evidence="3" type="ORF">HRG_02301</name>
</gene>
<dbReference type="RefSeq" id="XP_044724405.1">
    <property type="nucleotide sequence ID" value="XM_044860772.1"/>
</dbReference>
<sequence>MPSSHRRPAPATGRRTHTNVPASSPGSQAQPSLSSRNQDLTEELQEKVMDAYTQLNKVFSERDRYAHLYEQANKKLSESQAAKADLKNQVHALKEEMLTSRSLKEENAALKRKLQDAKRENKELNNAISEWRSEYAILQQDNNDLTAAFNAAVTSPSGVPGPSTRLPERPKPSHKEKKAEKERLSKRFGDNPPPPQSRRQSFFEPRGPGARPAPSAPGWDCADVPAPTAQTLYRTVTFSTVPRTANPLGSSLYQPGGGSLYDDGFEDGNYHAHPVPR</sequence>
<evidence type="ECO:0000313" key="4">
    <source>
        <dbReference type="Proteomes" id="UP000824596"/>
    </source>
</evidence>
<protein>
    <submittedName>
        <fullName evidence="3">Coiled-coil protein</fullName>
    </submittedName>
</protein>
<dbReference type="AlphaFoldDB" id="A0A9P8N5B7"/>
<feature type="compositionally biased region" description="Low complexity" evidence="2">
    <location>
        <begin position="205"/>
        <end position="218"/>
    </location>
</feature>
<feature type="compositionally biased region" description="Basic and acidic residues" evidence="2">
    <location>
        <begin position="166"/>
        <end position="189"/>
    </location>
</feature>
<dbReference type="OrthoDB" id="4939498at2759"/>
<dbReference type="GeneID" id="68351430"/>
<dbReference type="EMBL" id="JAIZPD010000002">
    <property type="protein sequence ID" value="KAH0966892.1"/>
    <property type="molecule type" value="Genomic_DNA"/>
</dbReference>
<evidence type="ECO:0000256" key="2">
    <source>
        <dbReference type="SAM" id="MobiDB-lite"/>
    </source>
</evidence>
<dbReference type="Proteomes" id="UP000824596">
    <property type="component" value="Unassembled WGS sequence"/>
</dbReference>
<keyword evidence="1" id="KW-0175">Coiled coil</keyword>
<keyword evidence="4" id="KW-1185">Reference proteome</keyword>
<accession>A0A9P8N5B7</accession>
<feature type="region of interest" description="Disordered" evidence="2">
    <location>
        <begin position="148"/>
        <end position="225"/>
    </location>
</feature>
<organism evidence="3 4">
    <name type="scientific">Hirsutella rhossiliensis</name>
    <dbReference type="NCBI Taxonomy" id="111463"/>
    <lineage>
        <taxon>Eukaryota</taxon>
        <taxon>Fungi</taxon>
        <taxon>Dikarya</taxon>
        <taxon>Ascomycota</taxon>
        <taxon>Pezizomycotina</taxon>
        <taxon>Sordariomycetes</taxon>
        <taxon>Hypocreomycetidae</taxon>
        <taxon>Hypocreales</taxon>
        <taxon>Ophiocordycipitaceae</taxon>
        <taxon>Hirsutella</taxon>
    </lineage>
</organism>
<reference evidence="3" key="1">
    <citation type="submission" date="2021-09" db="EMBL/GenBank/DDBJ databases">
        <title>A high-quality genome of the endoparasitic fungus Hirsutella rhossiliensis with a comparison of Hirsutella genomes reveals transposable elements contributing to genome size variation.</title>
        <authorList>
            <person name="Lin R."/>
            <person name="Jiao Y."/>
            <person name="Sun X."/>
            <person name="Ling J."/>
            <person name="Xie B."/>
            <person name="Cheng X."/>
        </authorList>
    </citation>
    <scope>NUCLEOTIDE SEQUENCE</scope>
    <source>
        <strain evidence="3">HR02</strain>
    </source>
</reference>